<dbReference type="GO" id="GO:0006508">
    <property type="term" value="P:proteolysis"/>
    <property type="evidence" value="ECO:0007669"/>
    <property type="project" value="InterPro"/>
</dbReference>
<dbReference type="InterPro" id="IPR038765">
    <property type="entry name" value="Papain-like_cys_pep_sf"/>
</dbReference>
<keyword evidence="4" id="KW-0812">Transmembrane</keyword>
<dbReference type="Proteomes" id="UP001152797">
    <property type="component" value="Unassembled WGS sequence"/>
</dbReference>
<comment type="similarity">
    <text evidence="1">Belongs to the peptidase C1 family.</text>
</comment>
<dbReference type="AlphaFoldDB" id="A0A9P1CXJ5"/>
<evidence type="ECO:0000313" key="7">
    <source>
        <dbReference type="EMBL" id="CAL4786876.1"/>
    </source>
</evidence>
<feature type="domain" description="Peptidase C1A papain C-terminal" evidence="5">
    <location>
        <begin position="139"/>
        <end position="366"/>
    </location>
</feature>
<comment type="caution">
    <text evidence="6">The sequence shown here is derived from an EMBL/GenBank/DDBJ whole genome shotgun (WGS) entry which is preliminary data.</text>
</comment>
<sequence length="436" mass="47438">MAAKKDPAAEAAAAMNRRAKGKKPMKDFKKYLVYGLGVFATIAAVWLAATDGGGKKKSRDTYRAKATASVNDRYFVSDVTSYSAGNFTAAASPFFNGWSYADVSYGLDGVSIKGEGMIGFAGALQRCQDEAEGLESGAVPPAYDLRQQKPGCEAGEVYDQQNCSSSYAIAAATALSSRFCFSDPETYAETRLSPQQVISCDKKSQGCGGGGIDSVWSYLKRRGLFPESCVPFAGAKEAKCESSCDAAKKLYSLDHCLLSGEKRIKREIFNRGPVVAPVLLKDDFMVYKSGVYTPTDNANQQYGANGEPLLTAVTIMGWGRSEGTPYWLVKNSWGKGWGEDGYARMTIGTGVLREESIIVGYAATPEALEELARKKEAEEKRKEELKKERAERDARIREREAQRAAEATESASEAEEDLDFEDDEEVDTDSHEGDDP</sequence>
<dbReference type="SUPFAM" id="SSF54001">
    <property type="entry name" value="Cysteine proteinases"/>
    <property type="match status" value="1"/>
</dbReference>
<accession>A0A9P1CXJ5</accession>
<dbReference type="PANTHER" id="PTHR12411">
    <property type="entry name" value="CYSTEINE PROTEASE FAMILY C1-RELATED"/>
    <property type="match status" value="1"/>
</dbReference>
<evidence type="ECO:0000259" key="5">
    <source>
        <dbReference type="SMART" id="SM00645"/>
    </source>
</evidence>
<dbReference type="Gene3D" id="3.90.70.10">
    <property type="entry name" value="Cysteine proteinases"/>
    <property type="match status" value="1"/>
</dbReference>
<evidence type="ECO:0000313" key="8">
    <source>
        <dbReference type="Proteomes" id="UP001152797"/>
    </source>
</evidence>
<dbReference type="EMBL" id="CAMXCT020002649">
    <property type="protein sequence ID" value="CAL1152939.1"/>
    <property type="molecule type" value="Genomic_DNA"/>
</dbReference>
<reference evidence="6" key="1">
    <citation type="submission" date="2022-10" db="EMBL/GenBank/DDBJ databases">
        <authorList>
            <person name="Chen Y."/>
            <person name="Dougan E. K."/>
            <person name="Chan C."/>
            <person name="Rhodes N."/>
            <person name="Thang M."/>
        </authorList>
    </citation>
    <scope>NUCLEOTIDE SEQUENCE</scope>
</reference>
<keyword evidence="4" id="KW-1133">Transmembrane helix</keyword>
<dbReference type="InterPro" id="IPR013128">
    <property type="entry name" value="Peptidase_C1A"/>
</dbReference>
<gene>
    <name evidence="6" type="ORF">C1SCF055_LOCUS25751</name>
</gene>
<keyword evidence="2" id="KW-0865">Zymogen</keyword>
<feature type="compositionally biased region" description="Basic and acidic residues" evidence="3">
    <location>
        <begin position="376"/>
        <end position="403"/>
    </location>
</feature>
<evidence type="ECO:0000313" key="6">
    <source>
        <dbReference type="EMBL" id="CAI3999564.1"/>
    </source>
</evidence>
<evidence type="ECO:0000256" key="2">
    <source>
        <dbReference type="ARBA" id="ARBA00023145"/>
    </source>
</evidence>
<reference evidence="7 8" key="2">
    <citation type="submission" date="2024-05" db="EMBL/GenBank/DDBJ databases">
        <authorList>
            <person name="Chen Y."/>
            <person name="Shah S."/>
            <person name="Dougan E. K."/>
            <person name="Thang M."/>
            <person name="Chan C."/>
        </authorList>
    </citation>
    <scope>NUCLEOTIDE SEQUENCE [LARGE SCALE GENOMIC DNA]</scope>
</reference>
<keyword evidence="4" id="KW-0472">Membrane</keyword>
<feature type="transmembrane region" description="Helical" evidence="4">
    <location>
        <begin position="31"/>
        <end position="49"/>
    </location>
</feature>
<feature type="compositionally biased region" description="Acidic residues" evidence="3">
    <location>
        <begin position="412"/>
        <end position="427"/>
    </location>
</feature>
<dbReference type="OrthoDB" id="190265at2759"/>
<evidence type="ECO:0000256" key="3">
    <source>
        <dbReference type="SAM" id="MobiDB-lite"/>
    </source>
</evidence>
<keyword evidence="8" id="KW-1185">Reference proteome</keyword>
<organism evidence="6">
    <name type="scientific">Cladocopium goreaui</name>
    <dbReference type="NCBI Taxonomy" id="2562237"/>
    <lineage>
        <taxon>Eukaryota</taxon>
        <taxon>Sar</taxon>
        <taxon>Alveolata</taxon>
        <taxon>Dinophyceae</taxon>
        <taxon>Suessiales</taxon>
        <taxon>Symbiodiniaceae</taxon>
        <taxon>Cladocopium</taxon>
    </lineage>
</organism>
<feature type="region of interest" description="Disordered" evidence="3">
    <location>
        <begin position="376"/>
        <end position="436"/>
    </location>
</feature>
<dbReference type="EMBL" id="CAMXCT010002649">
    <property type="protein sequence ID" value="CAI3999564.1"/>
    <property type="molecule type" value="Genomic_DNA"/>
</dbReference>
<dbReference type="InterPro" id="IPR000668">
    <property type="entry name" value="Peptidase_C1A_C"/>
</dbReference>
<proteinExistence type="inferred from homology"/>
<protein>
    <submittedName>
        <fullName evidence="7">Cathepsin B-like CP3</fullName>
    </submittedName>
</protein>
<dbReference type="Pfam" id="PF00112">
    <property type="entry name" value="Peptidase_C1"/>
    <property type="match status" value="1"/>
</dbReference>
<dbReference type="SMART" id="SM00645">
    <property type="entry name" value="Pept_C1"/>
    <property type="match status" value="1"/>
</dbReference>
<evidence type="ECO:0000256" key="4">
    <source>
        <dbReference type="SAM" id="Phobius"/>
    </source>
</evidence>
<dbReference type="GO" id="GO:0008234">
    <property type="term" value="F:cysteine-type peptidase activity"/>
    <property type="evidence" value="ECO:0007669"/>
    <property type="project" value="InterPro"/>
</dbReference>
<dbReference type="EMBL" id="CAMXCT030002649">
    <property type="protein sequence ID" value="CAL4786876.1"/>
    <property type="molecule type" value="Genomic_DNA"/>
</dbReference>
<name>A0A9P1CXJ5_9DINO</name>
<evidence type="ECO:0000256" key="1">
    <source>
        <dbReference type="ARBA" id="ARBA00008455"/>
    </source>
</evidence>